<name>A0A5C4VJS0_9ACTN</name>
<dbReference type="InterPro" id="IPR017938">
    <property type="entry name" value="Riboflavin_synthase-like_b-brl"/>
</dbReference>
<keyword evidence="11" id="KW-1185">Reference proteome</keyword>
<evidence type="ECO:0000256" key="6">
    <source>
        <dbReference type="ARBA" id="ARBA00023004"/>
    </source>
</evidence>
<dbReference type="OrthoDB" id="3807506at2"/>
<proteinExistence type="predicted"/>
<dbReference type="Pfam" id="PF00175">
    <property type="entry name" value="NAD_binding_1"/>
    <property type="match status" value="1"/>
</dbReference>
<dbReference type="PANTHER" id="PTHR47354">
    <property type="entry name" value="NADH OXIDOREDUCTASE HCR"/>
    <property type="match status" value="1"/>
</dbReference>
<evidence type="ECO:0000256" key="3">
    <source>
        <dbReference type="ARBA" id="ARBA00022714"/>
    </source>
</evidence>
<dbReference type="CDD" id="cd06185">
    <property type="entry name" value="PDR_like"/>
    <property type="match status" value="1"/>
</dbReference>
<evidence type="ECO:0000256" key="4">
    <source>
        <dbReference type="ARBA" id="ARBA00022723"/>
    </source>
</evidence>
<keyword evidence="7" id="KW-0411">Iron-sulfur</keyword>
<evidence type="ECO:0000259" key="9">
    <source>
        <dbReference type="PROSITE" id="PS51384"/>
    </source>
</evidence>
<evidence type="ECO:0000256" key="1">
    <source>
        <dbReference type="ARBA" id="ARBA00001974"/>
    </source>
</evidence>
<dbReference type="InterPro" id="IPR017927">
    <property type="entry name" value="FAD-bd_FR_type"/>
</dbReference>
<dbReference type="InterPro" id="IPR039261">
    <property type="entry name" value="FNR_nucleotide-bd"/>
</dbReference>
<accession>A0A5C4VJS0</accession>
<dbReference type="GO" id="GO:0051537">
    <property type="term" value="F:2 iron, 2 sulfur cluster binding"/>
    <property type="evidence" value="ECO:0007669"/>
    <property type="project" value="UniProtKB-KW"/>
</dbReference>
<dbReference type="Gene3D" id="3.10.20.30">
    <property type="match status" value="1"/>
</dbReference>
<dbReference type="PROSITE" id="PS51384">
    <property type="entry name" value="FAD_FR"/>
    <property type="match status" value="1"/>
</dbReference>
<dbReference type="PRINTS" id="PR00409">
    <property type="entry name" value="PHDIOXRDTASE"/>
</dbReference>
<dbReference type="Gene3D" id="3.40.50.80">
    <property type="entry name" value="Nucleotide-binding domain of ferredoxin-NADP reductase (FNR) module"/>
    <property type="match status" value="1"/>
</dbReference>
<keyword evidence="6" id="KW-0408">Iron</keyword>
<organism evidence="10 11">
    <name type="scientific">Nocardioides albidus</name>
    <dbReference type="NCBI Taxonomy" id="1517589"/>
    <lineage>
        <taxon>Bacteria</taxon>
        <taxon>Bacillati</taxon>
        <taxon>Actinomycetota</taxon>
        <taxon>Actinomycetes</taxon>
        <taxon>Propionibacteriales</taxon>
        <taxon>Nocardioidaceae</taxon>
        <taxon>Nocardioides</taxon>
    </lineage>
</organism>
<dbReference type="Proteomes" id="UP000313231">
    <property type="component" value="Unassembled WGS sequence"/>
</dbReference>
<keyword evidence="4" id="KW-0479">Metal-binding</keyword>
<dbReference type="Gene3D" id="2.40.30.10">
    <property type="entry name" value="Translation factors"/>
    <property type="match status" value="1"/>
</dbReference>
<dbReference type="InterPro" id="IPR006058">
    <property type="entry name" value="2Fe2S_fd_BS"/>
</dbReference>
<sequence length="320" mass="34749">MTAPTDEQELELLVKQMTLEADGVLSLRLTHPAGEELPAWTPGAHVDLTLKNSLVRQYSLCGDPADRHSYRVAVLREQAALGGSEYVHEGLRPGHRLRVIGPRNNFDFLPAKRYVFVAGGIGITPLLAMLTEAERRGADWELWYGGRRQESMAFLDELASYGDRVHVIPEDISGRLDLAAALPAHEPDTLVYCCGPEPLLAAVEEHTASWPAGALQVERFKAKQVEIDPDGEQAIQVECRRSGQTVEVPADVSILDALESAGISVSSSCRDGICGTCETKVLAGTPEHRDSLLSPSEQESGATMMICVSRARTSQLALDV</sequence>
<dbReference type="PROSITE" id="PS51085">
    <property type="entry name" value="2FE2S_FER_2"/>
    <property type="match status" value="1"/>
</dbReference>
<dbReference type="SUPFAM" id="SSF52343">
    <property type="entry name" value="Ferredoxin reductase-like, C-terminal NADP-linked domain"/>
    <property type="match status" value="1"/>
</dbReference>
<dbReference type="SUPFAM" id="SSF63380">
    <property type="entry name" value="Riboflavin synthase domain-like"/>
    <property type="match status" value="1"/>
</dbReference>
<evidence type="ECO:0000256" key="7">
    <source>
        <dbReference type="ARBA" id="ARBA00023014"/>
    </source>
</evidence>
<reference evidence="10 11" key="1">
    <citation type="journal article" date="2016" name="Int. J. Syst. Evol. Microbiol.">
        <title>Nocardioides albidus sp. nov., an actinobacterium isolated from garden soil.</title>
        <authorList>
            <person name="Singh H."/>
            <person name="Du J."/>
            <person name="Trinh H."/>
            <person name="Won K."/>
            <person name="Yang J.E."/>
            <person name="Yin C."/>
            <person name="Kook M."/>
            <person name="Yi T.H."/>
        </authorList>
    </citation>
    <scope>NUCLEOTIDE SEQUENCE [LARGE SCALE GENOMIC DNA]</scope>
    <source>
        <strain evidence="10 11">CCTCC AB 2015297</strain>
    </source>
</reference>
<dbReference type="EMBL" id="VDMP01000027">
    <property type="protein sequence ID" value="TNM36183.1"/>
    <property type="molecule type" value="Genomic_DNA"/>
</dbReference>
<evidence type="ECO:0000313" key="11">
    <source>
        <dbReference type="Proteomes" id="UP000313231"/>
    </source>
</evidence>
<dbReference type="SUPFAM" id="SSF54292">
    <property type="entry name" value="2Fe-2S ferredoxin-like"/>
    <property type="match status" value="1"/>
</dbReference>
<keyword evidence="2" id="KW-0285">Flavoprotein</keyword>
<dbReference type="Pfam" id="PF00111">
    <property type="entry name" value="Fer2"/>
    <property type="match status" value="1"/>
</dbReference>
<dbReference type="GO" id="GO:0016491">
    <property type="term" value="F:oxidoreductase activity"/>
    <property type="evidence" value="ECO:0007669"/>
    <property type="project" value="UniProtKB-KW"/>
</dbReference>
<dbReference type="InterPro" id="IPR001041">
    <property type="entry name" value="2Fe-2S_ferredoxin-type"/>
</dbReference>
<comment type="cofactor">
    <cofactor evidence="1">
        <name>FAD</name>
        <dbReference type="ChEBI" id="CHEBI:57692"/>
    </cofactor>
</comment>
<evidence type="ECO:0000256" key="5">
    <source>
        <dbReference type="ARBA" id="ARBA00023002"/>
    </source>
</evidence>
<dbReference type="GO" id="GO:0046872">
    <property type="term" value="F:metal ion binding"/>
    <property type="evidence" value="ECO:0007669"/>
    <property type="project" value="UniProtKB-KW"/>
</dbReference>
<dbReference type="InterPro" id="IPR012675">
    <property type="entry name" value="Beta-grasp_dom_sf"/>
</dbReference>
<keyword evidence="5" id="KW-0560">Oxidoreductase</keyword>
<evidence type="ECO:0000259" key="8">
    <source>
        <dbReference type="PROSITE" id="PS51085"/>
    </source>
</evidence>
<dbReference type="PANTHER" id="PTHR47354:SF1">
    <property type="entry name" value="CARNITINE MONOOXYGENASE REDUCTASE SUBUNIT"/>
    <property type="match status" value="1"/>
</dbReference>
<dbReference type="InterPro" id="IPR050415">
    <property type="entry name" value="MRET"/>
</dbReference>
<evidence type="ECO:0000313" key="10">
    <source>
        <dbReference type="EMBL" id="TNM36183.1"/>
    </source>
</evidence>
<dbReference type="InterPro" id="IPR001433">
    <property type="entry name" value="OxRdtase_FAD/NAD-bd"/>
</dbReference>
<protein>
    <submittedName>
        <fullName evidence="10">Oxidoreductase</fullName>
    </submittedName>
</protein>
<dbReference type="CDD" id="cd00207">
    <property type="entry name" value="fer2"/>
    <property type="match status" value="1"/>
</dbReference>
<comment type="caution">
    <text evidence="10">The sequence shown here is derived from an EMBL/GenBank/DDBJ whole genome shotgun (WGS) entry which is preliminary data.</text>
</comment>
<dbReference type="RefSeq" id="WP_139624371.1">
    <property type="nucleotide sequence ID" value="NZ_VDMP01000027.1"/>
</dbReference>
<gene>
    <name evidence="10" type="ORF">FHP29_18525</name>
</gene>
<feature type="domain" description="2Fe-2S ferredoxin-type" evidence="8">
    <location>
        <begin position="233"/>
        <end position="320"/>
    </location>
</feature>
<keyword evidence="3" id="KW-0001">2Fe-2S</keyword>
<dbReference type="InterPro" id="IPR036010">
    <property type="entry name" value="2Fe-2S_ferredoxin-like_sf"/>
</dbReference>
<dbReference type="PROSITE" id="PS00197">
    <property type="entry name" value="2FE2S_FER_1"/>
    <property type="match status" value="1"/>
</dbReference>
<feature type="domain" description="FAD-binding FR-type" evidence="9">
    <location>
        <begin position="7"/>
        <end position="109"/>
    </location>
</feature>
<dbReference type="AlphaFoldDB" id="A0A5C4VJS0"/>
<evidence type="ECO:0000256" key="2">
    <source>
        <dbReference type="ARBA" id="ARBA00022630"/>
    </source>
</evidence>